<evidence type="ECO:0000256" key="4">
    <source>
        <dbReference type="NCBIfam" id="TIGR02404"/>
    </source>
</evidence>
<dbReference type="AlphaFoldDB" id="A0AAP1RPK4"/>
<dbReference type="EMBL" id="JAHLZN010000044">
    <property type="protein sequence ID" value="MBU6114980.1"/>
    <property type="molecule type" value="Genomic_DNA"/>
</dbReference>
<dbReference type="InterPro" id="IPR028978">
    <property type="entry name" value="Chorismate_lyase_/UTRA_dom_sf"/>
</dbReference>
<dbReference type="SMART" id="SM00866">
    <property type="entry name" value="UTRA"/>
    <property type="match status" value="1"/>
</dbReference>
<dbReference type="PRINTS" id="PR00035">
    <property type="entry name" value="HTHGNTR"/>
</dbReference>
<dbReference type="Pfam" id="PF00392">
    <property type="entry name" value="GntR"/>
    <property type="match status" value="1"/>
</dbReference>
<dbReference type="Gene3D" id="3.40.1410.10">
    <property type="entry name" value="Chorismate lyase-like"/>
    <property type="match status" value="1"/>
</dbReference>
<dbReference type="InterPro" id="IPR036390">
    <property type="entry name" value="WH_DNA-bd_sf"/>
</dbReference>
<dbReference type="Proteomes" id="UP001223261">
    <property type="component" value="Chromosome"/>
</dbReference>
<evidence type="ECO:0000313" key="7">
    <source>
        <dbReference type="EMBL" id="WHI60226.1"/>
    </source>
</evidence>
<keyword evidence="1" id="KW-0805">Transcription regulation</keyword>
<dbReference type="InterPro" id="IPR011663">
    <property type="entry name" value="UTRA"/>
</dbReference>
<dbReference type="SUPFAM" id="SSF46785">
    <property type="entry name" value="Winged helix' DNA-binding domain"/>
    <property type="match status" value="1"/>
</dbReference>
<dbReference type="GeneID" id="99677955"/>
<dbReference type="Gene3D" id="1.10.10.10">
    <property type="entry name" value="Winged helix-like DNA-binding domain superfamily/Winged helix DNA-binding domain"/>
    <property type="match status" value="1"/>
</dbReference>
<keyword evidence="3" id="KW-0804">Transcription</keyword>
<dbReference type="SMART" id="SM00345">
    <property type="entry name" value="HTH_GNTR"/>
    <property type="match status" value="1"/>
</dbReference>
<dbReference type="GO" id="GO:0003677">
    <property type="term" value="F:DNA binding"/>
    <property type="evidence" value="ECO:0007669"/>
    <property type="project" value="UniProtKB-UniRule"/>
</dbReference>
<dbReference type="InterPro" id="IPR036388">
    <property type="entry name" value="WH-like_DNA-bd_sf"/>
</dbReference>
<dbReference type="PANTHER" id="PTHR44846">
    <property type="entry name" value="MANNOSYL-D-GLYCERATE TRANSPORT/METABOLISM SYSTEM REPRESSOR MNGR-RELATED"/>
    <property type="match status" value="1"/>
</dbReference>
<dbReference type="PROSITE" id="PS50949">
    <property type="entry name" value="HTH_GNTR"/>
    <property type="match status" value="1"/>
</dbReference>
<feature type="domain" description="HTH gntR-type" evidence="5">
    <location>
        <begin position="1"/>
        <end position="69"/>
    </location>
</feature>
<dbReference type="EMBL" id="CP118848">
    <property type="protein sequence ID" value="WHI60226.1"/>
    <property type="molecule type" value="Genomic_DNA"/>
</dbReference>
<organism evidence="7 9">
    <name type="scientific">Mammaliicoccus lentus</name>
    <name type="common">Staphylococcus lentus</name>
    <dbReference type="NCBI Taxonomy" id="42858"/>
    <lineage>
        <taxon>Bacteria</taxon>
        <taxon>Bacillati</taxon>
        <taxon>Bacillota</taxon>
        <taxon>Bacilli</taxon>
        <taxon>Bacillales</taxon>
        <taxon>Staphylococcaceae</taxon>
        <taxon>Mammaliicoccus</taxon>
    </lineage>
</organism>
<dbReference type="NCBIfam" id="TIGR02404">
    <property type="entry name" value="trehalos_R_Bsub"/>
    <property type="match status" value="1"/>
</dbReference>
<reference evidence="7" key="2">
    <citation type="journal article" date="2023" name="Antibiotics">
        <title>Prevalence and Molecular Characterization of Methicillin-Resistant Staphylococci (MRS) and Mammaliicocci (MRM) in Dromedary Camels from Algeria: First Detection of SCCmec-mecC Hybrid in Methicillin-Resistant Mammaliicoccus lentus.</title>
        <authorList>
            <person name="Belhout C."/>
            <person name="Boyen F."/>
            <person name="Vereecke N."/>
            <person name="Theuns S."/>
            <person name="Taibi N."/>
            <person name="Stegger M."/>
            <person name="de la Fe-Rodriguez P.Y."/>
            <person name="Bouayad L."/>
            <person name="Elgroud R."/>
            <person name="Butaye P."/>
        </authorList>
    </citation>
    <scope>NUCLEOTIDE SEQUENCE</scope>
    <source>
        <strain evidence="7">7048</strain>
    </source>
</reference>
<evidence type="ECO:0000259" key="5">
    <source>
        <dbReference type="PROSITE" id="PS50949"/>
    </source>
</evidence>
<accession>A0AAP1RPK4</accession>
<evidence type="ECO:0000256" key="1">
    <source>
        <dbReference type="ARBA" id="ARBA00023015"/>
    </source>
</evidence>
<dbReference type="Pfam" id="PF07702">
    <property type="entry name" value="UTRA"/>
    <property type="match status" value="1"/>
</dbReference>
<dbReference type="GO" id="GO:0045892">
    <property type="term" value="P:negative regulation of DNA-templated transcription"/>
    <property type="evidence" value="ECO:0007669"/>
    <property type="project" value="TreeGrafter"/>
</dbReference>
<evidence type="ECO:0000256" key="2">
    <source>
        <dbReference type="ARBA" id="ARBA00023125"/>
    </source>
</evidence>
<evidence type="ECO:0000313" key="9">
    <source>
        <dbReference type="Proteomes" id="UP001223261"/>
    </source>
</evidence>
<dbReference type="PANTHER" id="PTHR44846:SF12">
    <property type="entry name" value="HTH-TYPE TRANSCRIPTIONAL REGULATOR TRER"/>
    <property type="match status" value="1"/>
</dbReference>
<sequence>MNKYMKIYQSICKKIINGEYAHLQQLPSENELTKIYSTSRETVRKALNLLQEKGYIQKLRGKGSVVIYEGIIQFPISEMISFQEINNRLGLDYETVVEVFEVINAEDEPIVQHALELNNHDKLWHVIRTRQKNNKVHIMDEDYFVCKVIPKLSKEVASHSIYQYIENEMNVEISYSNKSITFEKMTEKEERYFGHLDPLYTATVRGIVHLSNAERFQYNISRHIATEFKFVDFSRRVLNKPVIDQ</sequence>
<evidence type="ECO:0000313" key="6">
    <source>
        <dbReference type="EMBL" id="MBU6114980.1"/>
    </source>
</evidence>
<proteinExistence type="predicted"/>
<gene>
    <name evidence="7" type="primary">treR</name>
    <name evidence="6" type="ORF">KQ656_13545</name>
    <name evidence="7" type="ORF">PYH69_00850</name>
</gene>
<dbReference type="InterPro" id="IPR000524">
    <property type="entry name" value="Tscrpt_reg_HTH_GntR"/>
</dbReference>
<protein>
    <recommendedName>
        <fullName evidence="4">Trehalose operon repressor</fullName>
    </recommendedName>
</protein>
<dbReference type="RefSeq" id="WP_017000879.1">
    <property type="nucleotide sequence ID" value="NZ_CABIVY010000001.1"/>
</dbReference>
<evidence type="ECO:0000256" key="3">
    <source>
        <dbReference type="ARBA" id="ARBA00023163"/>
    </source>
</evidence>
<dbReference type="Proteomes" id="UP000770161">
    <property type="component" value="Unassembled WGS sequence"/>
</dbReference>
<name>A0AAP1RPK4_MAMLE</name>
<dbReference type="SUPFAM" id="SSF64288">
    <property type="entry name" value="Chorismate lyase-like"/>
    <property type="match status" value="1"/>
</dbReference>
<keyword evidence="2" id="KW-0238">DNA-binding</keyword>
<dbReference type="GO" id="GO:0003700">
    <property type="term" value="F:DNA-binding transcription factor activity"/>
    <property type="evidence" value="ECO:0007669"/>
    <property type="project" value="UniProtKB-UniRule"/>
</dbReference>
<dbReference type="InterPro" id="IPR050679">
    <property type="entry name" value="Bact_HTH_transcr_reg"/>
</dbReference>
<dbReference type="InterPro" id="IPR012770">
    <property type="entry name" value="TreR"/>
</dbReference>
<keyword evidence="8" id="KW-1185">Reference proteome</keyword>
<dbReference type="CDD" id="cd07377">
    <property type="entry name" value="WHTH_GntR"/>
    <property type="match status" value="1"/>
</dbReference>
<reference evidence="6 8" key="1">
    <citation type="submission" date="2021-06" db="EMBL/GenBank/DDBJ databases">
        <title>Staphylococcus lentus K169 genome sequencing.</title>
        <authorList>
            <person name="Sundareshan S."/>
            <person name="Akhila D.S."/>
            <person name="Prachi D."/>
            <person name="Sivakumar R."/>
            <person name="Rajendhran J."/>
            <person name="Isloor S."/>
            <person name="Hegde N.R."/>
        </authorList>
    </citation>
    <scope>NUCLEOTIDE SEQUENCE [LARGE SCALE GENOMIC DNA]</scope>
    <source>
        <strain evidence="6 8">K169</strain>
    </source>
</reference>
<evidence type="ECO:0000313" key="8">
    <source>
        <dbReference type="Proteomes" id="UP000770161"/>
    </source>
</evidence>